<dbReference type="RefSeq" id="YP_009213065.1">
    <property type="nucleotide sequence ID" value="NC_028950.1"/>
</dbReference>
<sequence>MSGPNFRYINQFKRNGHEPLPQAKPQPIKEIEWLPGGEWVEKDAEAAWARTGVLVQHPSNVGKSLSMGRYSKIIFEHILAGQLNAYPRPPQGTPRFWPKNSIPRGISDKHPFGDPSIRYRGHMSFGGMIIRPLEREFLEDWIKNIASMR</sequence>
<dbReference type="OrthoDB" id="35153at10239"/>
<proteinExistence type="predicted"/>
<reference evidence="1 2" key="1">
    <citation type="submission" date="2014-12" db="EMBL/GenBank/DDBJ databases">
        <title>Genome analysis of a novel jumbo phage RSL2 infecting the phytopathogen Ralstonia solanacearum.</title>
        <authorList>
            <person name="Kawasaki T."/>
            <person name="Fujie M."/>
            <person name="Chatchawankanphanich O."/>
            <person name="Ogata H."/>
            <person name="Yamada T."/>
        </authorList>
    </citation>
    <scope>NUCLEOTIDE SEQUENCE [LARGE SCALE GENOMIC DNA]</scope>
    <source>
        <strain evidence="1 2">RSL2</strain>
    </source>
</reference>
<dbReference type="GeneID" id="26639657"/>
<dbReference type="EMBL" id="AP014693">
    <property type="protein sequence ID" value="BAQ02744.1"/>
    <property type="molecule type" value="Genomic_DNA"/>
</dbReference>
<organism evidence="1 2">
    <name type="scientific">Ralstonia phage RSL2</name>
    <dbReference type="NCBI Taxonomy" id="1585840"/>
    <lineage>
        <taxon>Viruses</taxon>
        <taxon>Duplodnaviria</taxon>
        <taxon>Heunggongvirae</taxon>
        <taxon>Uroviricota</taxon>
        <taxon>Caudoviricetes</taxon>
        <taxon>Chimalliviridae</taxon>
        <taxon>Chiangmaivirus</taxon>
        <taxon>Chiangmaivirus RSL2</taxon>
    </lineage>
</organism>
<evidence type="ECO:0000313" key="1">
    <source>
        <dbReference type="EMBL" id="BAQ02744.1"/>
    </source>
</evidence>
<dbReference type="KEGG" id="vg:26639657"/>
<evidence type="ECO:0000313" key="2">
    <source>
        <dbReference type="Proteomes" id="UP000203794"/>
    </source>
</evidence>
<accession>A0A0A8J9R4</accession>
<dbReference type="Proteomes" id="UP000203794">
    <property type="component" value="Segment"/>
</dbReference>
<name>A0A0A8J9R4_9CAUD</name>
<protein>
    <submittedName>
        <fullName evidence="1">Uncharacterized protein</fullName>
    </submittedName>
</protein>
<keyword evidence="2" id="KW-1185">Reference proteome</keyword>